<dbReference type="InterPro" id="IPR014776">
    <property type="entry name" value="4pyrrole_Mease_sub2"/>
</dbReference>
<dbReference type="SUPFAM" id="SSF53790">
    <property type="entry name" value="Tetrapyrrole methylase"/>
    <property type="match status" value="1"/>
</dbReference>
<dbReference type="InterPro" id="IPR053910">
    <property type="entry name" value="RsmI_HTH"/>
</dbReference>
<dbReference type="Gene3D" id="3.40.1010.10">
    <property type="entry name" value="Cobalt-precorrin-4 Transmethylase, Domain 1"/>
    <property type="match status" value="1"/>
</dbReference>
<dbReference type="PANTHER" id="PTHR46111:SF1">
    <property type="entry name" value="RIBOSOMAL RNA SMALL SUBUNIT METHYLTRANSFERASE I"/>
    <property type="match status" value="1"/>
</dbReference>
<dbReference type="CDD" id="cd11648">
    <property type="entry name" value="RsmI"/>
    <property type="match status" value="1"/>
</dbReference>
<dbReference type="EC" id="2.1.1.198" evidence="6"/>
<dbReference type="HAMAP" id="MF_01877">
    <property type="entry name" value="16SrRNA_methyltr_I"/>
    <property type="match status" value="1"/>
</dbReference>
<dbReference type="Pfam" id="PF00590">
    <property type="entry name" value="TP_methylase"/>
    <property type="match status" value="1"/>
</dbReference>
<dbReference type="OrthoDB" id="9809084at2"/>
<dbReference type="InterPro" id="IPR000878">
    <property type="entry name" value="4pyrrol_Mease"/>
</dbReference>
<evidence type="ECO:0000313" key="10">
    <source>
        <dbReference type="EMBL" id="PWR18210.1"/>
    </source>
</evidence>
<keyword evidence="1 6" id="KW-0963">Cytoplasm</keyword>
<evidence type="ECO:0000256" key="6">
    <source>
        <dbReference type="HAMAP-Rule" id="MF_01877"/>
    </source>
</evidence>
<comment type="caution">
    <text evidence="10">The sequence shown here is derived from an EMBL/GenBank/DDBJ whole genome shotgun (WGS) entry which is preliminary data.</text>
</comment>
<gene>
    <name evidence="6 10" type="primary">rsmI</name>
    <name evidence="10" type="ORF">DKG74_19765</name>
</gene>
<dbReference type="FunFam" id="3.40.1010.10:FF:000007">
    <property type="entry name" value="Ribosomal RNA small subunit methyltransferase I"/>
    <property type="match status" value="1"/>
</dbReference>
<dbReference type="GO" id="GO:0005737">
    <property type="term" value="C:cytoplasm"/>
    <property type="evidence" value="ECO:0007669"/>
    <property type="project" value="UniProtKB-SubCell"/>
</dbReference>
<feature type="compositionally biased region" description="Polar residues" evidence="7">
    <location>
        <begin position="1"/>
        <end position="11"/>
    </location>
</feature>
<dbReference type="PROSITE" id="PS01296">
    <property type="entry name" value="RSMI"/>
    <property type="match status" value="1"/>
</dbReference>
<feature type="domain" description="RsmI HTH" evidence="9">
    <location>
        <begin position="270"/>
        <end position="314"/>
    </location>
</feature>
<keyword evidence="2 6" id="KW-0698">rRNA processing</keyword>
<proteinExistence type="inferred from homology"/>
<comment type="function">
    <text evidence="6">Catalyzes the 2'-O-methylation of the ribose of cytidine 1402 (C1402) in 16S rRNA.</text>
</comment>
<keyword evidence="3 6" id="KW-0489">Methyltransferase</keyword>
<keyword evidence="11" id="KW-1185">Reference proteome</keyword>
<dbReference type="InterPro" id="IPR014777">
    <property type="entry name" value="4pyrrole_Mease_sub1"/>
</dbReference>
<evidence type="ECO:0000313" key="11">
    <source>
        <dbReference type="Proteomes" id="UP000245461"/>
    </source>
</evidence>
<protein>
    <recommendedName>
        <fullName evidence="6">Ribosomal RNA small subunit methyltransferase I</fullName>
        <ecNumber evidence="6">2.1.1.198</ecNumber>
    </recommendedName>
    <alternativeName>
        <fullName evidence="6">16S rRNA 2'-O-ribose C1402 methyltransferase</fullName>
    </alternativeName>
    <alternativeName>
        <fullName evidence="6">rRNA (cytidine-2'-O-)-methyltransferase RsmI</fullName>
    </alternativeName>
</protein>
<dbReference type="Proteomes" id="UP000245461">
    <property type="component" value="Unassembled WGS sequence"/>
</dbReference>
<keyword evidence="4 6" id="KW-0808">Transferase</keyword>
<dbReference type="NCBIfam" id="TIGR00096">
    <property type="entry name" value="16S rRNA (cytidine(1402)-2'-O)-methyltransferase"/>
    <property type="match status" value="1"/>
</dbReference>
<sequence>MNGTEASGTPQPSLPEDAPDLTPAFEPDGGQGSGGGRPSKPRPGLHLVATPIGNARDITLRALDTLRGADLVLCEDTRVTSRLMQIHGLHKPLMPYHDHNAAKVRPEVMARLAQGAVIALVSDAGTPLVSDPGYRLVVDAVAAGIPVTTLPGASSVLAALTLAALPTDRFLFAGFLPPKSAARRETLQELAGVRSSLVFLESAQRLDDMLADAAAVLGPRPAAVARELTKLFEEVRRDTLDTLAAHYREAGPPKGEVVVVIGPPLETATPDAADLDTALRAELAHAGPSAAAAKVAAAFGLPRRDVYARALALKEAP</sequence>
<dbReference type="EMBL" id="QGLE01000016">
    <property type="protein sequence ID" value="PWR18210.1"/>
    <property type="molecule type" value="Genomic_DNA"/>
</dbReference>
<dbReference type="InterPro" id="IPR008189">
    <property type="entry name" value="rRNA_ssu_MeTfrase_I"/>
</dbReference>
<evidence type="ECO:0000256" key="3">
    <source>
        <dbReference type="ARBA" id="ARBA00022603"/>
    </source>
</evidence>
<evidence type="ECO:0000256" key="5">
    <source>
        <dbReference type="ARBA" id="ARBA00022691"/>
    </source>
</evidence>
<dbReference type="PANTHER" id="PTHR46111">
    <property type="entry name" value="RIBOSOMAL RNA SMALL SUBUNIT METHYLTRANSFERASE I"/>
    <property type="match status" value="1"/>
</dbReference>
<evidence type="ECO:0000259" key="8">
    <source>
        <dbReference type="Pfam" id="PF00590"/>
    </source>
</evidence>
<accession>A0A317DW74</accession>
<dbReference type="AlphaFoldDB" id="A0A317DW74"/>
<evidence type="ECO:0000259" key="9">
    <source>
        <dbReference type="Pfam" id="PF23016"/>
    </source>
</evidence>
<feature type="region of interest" description="Disordered" evidence="7">
    <location>
        <begin position="1"/>
        <end position="46"/>
    </location>
</feature>
<dbReference type="InterPro" id="IPR018063">
    <property type="entry name" value="SAM_MeTrfase_RsmI_CS"/>
</dbReference>
<dbReference type="Pfam" id="PF23016">
    <property type="entry name" value="RsmI_C"/>
    <property type="match status" value="1"/>
</dbReference>
<comment type="catalytic activity">
    <reaction evidence="6">
        <text>cytidine(1402) in 16S rRNA + S-adenosyl-L-methionine = 2'-O-methylcytidine(1402) in 16S rRNA + S-adenosyl-L-homocysteine + H(+)</text>
        <dbReference type="Rhea" id="RHEA:42924"/>
        <dbReference type="Rhea" id="RHEA-COMP:10285"/>
        <dbReference type="Rhea" id="RHEA-COMP:10286"/>
        <dbReference type="ChEBI" id="CHEBI:15378"/>
        <dbReference type="ChEBI" id="CHEBI:57856"/>
        <dbReference type="ChEBI" id="CHEBI:59789"/>
        <dbReference type="ChEBI" id="CHEBI:74495"/>
        <dbReference type="ChEBI" id="CHEBI:82748"/>
        <dbReference type="EC" id="2.1.1.198"/>
    </reaction>
</comment>
<name>A0A317DW74_9PROT</name>
<evidence type="ECO:0000256" key="1">
    <source>
        <dbReference type="ARBA" id="ARBA00022490"/>
    </source>
</evidence>
<reference evidence="10 11" key="1">
    <citation type="submission" date="2018-05" db="EMBL/GenBank/DDBJ databases">
        <title>Zavarzinia sp. HR-AS.</title>
        <authorList>
            <person name="Lee Y."/>
            <person name="Jeon C.O."/>
        </authorList>
    </citation>
    <scope>NUCLEOTIDE SEQUENCE [LARGE SCALE GENOMIC DNA]</scope>
    <source>
        <strain evidence="10 11">HR-AS</strain>
    </source>
</reference>
<keyword evidence="5 6" id="KW-0949">S-adenosyl-L-methionine</keyword>
<dbReference type="Gene3D" id="3.30.950.10">
    <property type="entry name" value="Methyltransferase, Cobalt-precorrin-4 Transmethylase, Domain 2"/>
    <property type="match status" value="1"/>
</dbReference>
<dbReference type="InterPro" id="IPR035996">
    <property type="entry name" value="4pyrrol_Methylase_sf"/>
</dbReference>
<dbReference type="PIRSF" id="PIRSF005917">
    <property type="entry name" value="MTase_YraL"/>
    <property type="match status" value="1"/>
</dbReference>
<evidence type="ECO:0000256" key="7">
    <source>
        <dbReference type="SAM" id="MobiDB-lite"/>
    </source>
</evidence>
<evidence type="ECO:0000256" key="2">
    <source>
        <dbReference type="ARBA" id="ARBA00022552"/>
    </source>
</evidence>
<dbReference type="GO" id="GO:0070677">
    <property type="term" value="F:rRNA (cytosine-2'-O-)-methyltransferase activity"/>
    <property type="evidence" value="ECO:0007669"/>
    <property type="project" value="UniProtKB-UniRule"/>
</dbReference>
<comment type="similarity">
    <text evidence="6">Belongs to the methyltransferase superfamily. RsmI family.</text>
</comment>
<evidence type="ECO:0000256" key="4">
    <source>
        <dbReference type="ARBA" id="ARBA00022679"/>
    </source>
</evidence>
<comment type="subcellular location">
    <subcellularLocation>
        <location evidence="6">Cytoplasm</location>
    </subcellularLocation>
</comment>
<organism evidence="10 11">
    <name type="scientific">Zavarzinia aquatilis</name>
    <dbReference type="NCBI Taxonomy" id="2211142"/>
    <lineage>
        <taxon>Bacteria</taxon>
        <taxon>Pseudomonadati</taxon>
        <taxon>Pseudomonadota</taxon>
        <taxon>Alphaproteobacteria</taxon>
        <taxon>Rhodospirillales</taxon>
        <taxon>Zavarziniaceae</taxon>
        <taxon>Zavarzinia</taxon>
    </lineage>
</organism>
<feature type="domain" description="Tetrapyrrole methylase" evidence="8">
    <location>
        <begin position="45"/>
        <end position="243"/>
    </location>
</feature>